<keyword evidence="8" id="KW-0547">Nucleotide-binding</keyword>
<evidence type="ECO:0000256" key="1">
    <source>
        <dbReference type="ARBA" id="ARBA00004479"/>
    </source>
</evidence>
<evidence type="ECO:0000256" key="5">
    <source>
        <dbReference type="ARBA" id="ARBA00022679"/>
    </source>
</evidence>
<dbReference type="GO" id="GO:0043235">
    <property type="term" value="C:receptor complex"/>
    <property type="evidence" value="ECO:0007669"/>
    <property type="project" value="TreeGrafter"/>
</dbReference>
<reference evidence="17" key="1">
    <citation type="submission" date="2021-02" db="EMBL/GenBank/DDBJ databases">
        <authorList>
            <person name="Nowell W R."/>
        </authorList>
    </citation>
    <scope>NUCLEOTIDE SEQUENCE</scope>
</reference>
<keyword evidence="5" id="KW-0808">Transferase</keyword>
<dbReference type="Proteomes" id="UP000663828">
    <property type="component" value="Unassembled WGS sequence"/>
</dbReference>
<keyword evidence="6 14" id="KW-0812">Transmembrane</keyword>
<dbReference type="PANTHER" id="PTHR23255">
    <property type="entry name" value="TRANSFORMING GROWTH FACTOR-BETA RECEPTOR TYPE I AND II"/>
    <property type="match status" value="1"/>
</dbReference>
<dbReference type="PROSITE" id="PS00108">
    <property type="entry name" value="PROTEIN_KINASE_ST"/>
    <property type="match status" value="1"/>
</dbReference>
<comment type="similarity">
    <text evidence="2">Belongs to the protein kinase superfamily. TKL Ser/Thr protein kinase family. TGFB receptor subfamily.</text>
</comment>
<dbReference type="InterPro" id="IPR000333">
    <property type="entry name" value="TGFB_receptor"/>
</dbReference>
<evidence type="ECO:0000256" key="9">
    <source>
        <dbReference type="ARBA" id="ARBA00022777"/>
    </source>
</evidence>
<dbReference type="GO" id="GO:0071363">
    <property type="term" value="P:cellular response to growth factor stimulus"/>
    <property type="evidence" value="ECO:0007669"/>
    <property type="project" value="TreeGrafter"/>
</dbReference>
<dbReference type="InterPro" id="IPR011009">
    <property type="entry name" value="Kinase-like_dom_sf"/>
</dbReference>
<dbReference type="InterPro" id="IPR000719">
    <property type="entry name" value="Prot_kinase_dom"/>
</dbReference>
<name>A0A815GDB7_ADIRI</name>
<dbReference type="SMART" id="SM00220">
    <property type="entry name" value="S_TKc"/>
    <property type="match status" value="1"/>
</dbReference>
<dbReference type="GO" id="GO:0005524">
    <property type="term" value="F:ATP binding"/>
    <property type="evidence" value="ECO:0007669"/>
    <property type="project" value="UniProtKB-KW"/>
</dbReference>
<feature type="signal peptide" evidence="15">
    <location>
        <begin position="1"/>
        <end position="17"/>
    </location>
</feature>
<evidence type="ECO:0000256" key="2">
    <source>
        <dbReference type="ARBA" id="ARBA00009605"/>
    </source>
</evidence>
<keyword evidence="10" id="KW-0067">ATP-binding</keyword>
<evidence type="ECO:0000256" key="14">
    <source>
        <dbReference type="SAM" id="Phobius"/>
    </source>
</evidence>
<evidence type="ECO:0000256" key="8">
    <source>
        <dbReference type="ARBA" id="ARBA00022741"/>
    </source>
</evidence>
<evidence type="ECO:0000259" key="16">
    <source>
        <dbReference type="PROSITE" id="PS50011"/>
    </source>
</evidence>
<evidence type="ECO:0000256" key="13">
    <source>
        <dbReference type="ARBA" id="ARBA00023170"/>
    </source>
</evidence>
<dbReference type="AlphaFoldDB" id="A0A815GDB7"/>
<dbReference type="GO" id="GO:0005886">
    <property type="term" value="C:plasma membrane"/>
    <property type="evidence" value="ECO:0007669"/>
    <property type="project" value="TreeGrafter"/>
</dbReference>
<dbReference type="GO" id="GO:0004675">
    <property type="term" value="F:transmembrane receptor protein serine/threonine kinase activity"/>
    <property type="evidence" value="ECO:0007669"/>
    <property type="project" value="UniProtKB-EC"/>
</dbReference>
<keyword evidence="7 15" id="KW-0732">Signal</keyword>
<dbReference type="Gene3D" id="1.10.510.10">
    <property type="entry name" value="Transferase(Phosphotransferase) domain 1"/>
    <property type="match status" value="1"/>
</dbReference>
<proteinExistence type="inferred from homology"/>
<dbReference type="PROSITE" id="PS50011">
    <property type="entry name" value="PROTEIN_KINASE_DOM"/>
    <property type="match status" value="1"/>
</dbReference>
<keyword evidence="18" id="KW-1185">Reference proteome</keyword>
<protein>
    <recommendedName>
        <fullName evidence="3">receptor protein serine/threonine kinase</fullName>
        <ecNumber evidence="3">2.7.11.30</ecNumber>
    </recommendedName>
</protein>
<keyword evidence="4" id="KW-0723">Serine/threonine-protein kinase</keyword>
<evidence type="ECO:0000256" key="10">
    <source>
        <dbReference type="ARBA" id="ARBA00022840"/>
    </source>
</evidence>
<dbReference type="EC" id="2.7.11.30" evidence="3"/>
<keyword evidence="13" id="KW-0675">Receptor</keyword>
<accession>A0A815GDB7</accession>
<dbReference type="Pfam" id="PF00069">
    <property type="entry name" value="Pkinase"/>
    <property type="match status" value="1"/>
</dbReference>
<evidence type="ECO:0000256" key="7">
    <source>
        <dbReference type="ARBA" id="ARBA00022729"/>
    </source>
</evidence>
<evidence type="ECO:0000313" key="18">
    <source>
        <dbReference type="Proteomes" id="UP000663828"/>
    </source>
</evidence>
<feature type="domain" description="Protein kinase" evidence="16">
    <location>
        <begin position="408"/>
        <end position="712"/>
    </location>
</feature>
<dbReference type="Gene3D" id="3.30.200.20">
    <property type="entry name" value="Phosphorylase Kinase, domain 1"/>
    <property type="match status" value="1"/>
</dbReference>
<evidence type="ECO:0000256" key="6">
    <source>
        <dbReference type="ARBA" id="ARBA00022692"/>
    </source>
</evidence>
<evidence type="ECO:0000256" key="11">
    <source>
        <dbReference type="ARBA" id="ARBA00022989"/>
    </source>
</evidence>
<dbReference type="SUPFAM" id="SSF56112">
    <property type="entry name" value="Protein kinase-like (PK-like)"/>
    <property type="match status" value="1"/>
</dbReference>
<evidence type="ECO:0000313" key="17">
    <source>
        <dbReference type="EMBL" id="CAF1336896.1"/>
    </source>
</evidence>
<dbReference type="PANTHER" id="PTHR23255:SF72">
    <property type="entry name" value="RECEPTOR PROTEIN SERINE_THREONINE KINASE"/>
    <property type="match status" value="1"/>
</dbReference>
<evidence type="ECO:0000256" key="3">
    <source>
        <dbReference type="ARBA" id="ARBA00012401"/>
    </source>
</evidence>
<dbReference type="EMBL" id="CAJNOR010002759">
    <property type="protein sequence ID" value="CAF1336896.1"/>
    <property type="molecule type" value="Genomic_DNA"/>
</dbReference>
<comment type="subcellular location">
    <subcellularLocation>
        <location evidence="1">Membrane</location>
        <topology evidence="1">Single-pass type I membrane protein</topology>
    </subcellularLocation>
</comment>
<sequence>MTILSSILLLLIPISNALYPVGIINHQTQWHIHCENNYTQIVQPPLNNQILVPYKCPVSSLMIEILPIELDLTFLCRSQSRLIWIIIDLYQYQTWPMSINSNQVNISLVINHEFRIKDYKSEINQYDNRFVLINAFYIPFESLNKLLDRSIEVFIEINQCRFFIRDNFTWNDVLQSNCNSFETRSLLAQAGQCNFFPKLVSSTNDDNTTEIPDFHVVLSIDQEKSIETTTTLSHALISCDTNLSSCTYLTTQSTARRCLGIYTFDRNFQAHEQQIRIRQLATIDDFEAKYSNTTDCILDLDRTGNNLFCQCNSDNCTLKWRRAENLYTRMSYHGNVLKHDEDNNWFLPLIAIVLVIIVISIIVLIVMMKYHGFPKFDEKDNQSFSANLSTASTDISHAEIDEFLSSNPTYQSIISHGKTSIIYRAWTTDKDSFQYEKKPVAVKVYHGQNYRHMFESEVQILRMIRHSTIVNFISHGWHDLSPYILLEYHEMGSLENYLRSHKLPWSTCYSFLVSIVDAIDYLHYEDLSPNIYLPANRIRKPVIVHRDIKSSNIVVKCKPELSLCLIDFGLAKMLPPILTARDFIQIGTYRYMAPELLELAITHTSDALCKVDMYALALVLWEIVTQCEDYSASVNYQLPYSEYLSLNETNQNRIIEILHRVVVNEKKRPVIHYTSNMNSKISQVLTLIEDCWKHEPESRLNVRPALYRLRRL</sequence>
<evidence type="ECO:0000256" key="15">
    <source>
        <dbReference type="SAM" id="SignalP"/>
    </source>
</evidence>
<comment type="caution">
    <text evidence="17">The sequence shown here is derived from an EMBL/GenBank/DDBJ whole genome shotgun (WGS) entry which is preliminary data.</text>
</comment>
<keyword evidence="11 14" id="KW-1133">Transmembrane helix</keyword>
<feature type="transmembrane region" description="Helical" evidence="14">
    <location>
        <begin position="345"/>
        <end position="366"/>
    </location>
</feature>
<gene>
    <name evidence="17" type="ORF">XAT740_LOCUS30738</name>
</gene>
<dbReference type="InterPro" id="IPR008271">
    <property type="entry name" value="Ser/Thr_kinase_AS"/>
</dbReference>
<evidence type="ECO:0000256" key="12">
    <source>
        <dbReference type="ARBA" id="ARBA00023136"/>
    </source>
</evidence>
<evidence type="ECO:0000256" key="4">
    <source>
        <dbReference type="ARBA" id="ARBA00022527"/>
    </source>
</evidence>
<organism evidence="17 18">
    <name type="scientific">Adineta ricciae</name>
    <name type="common">Rotifer</name>
    <dbReference type="NCBI Taxonomy" id="249248"/>
    <lineage>
        <taxon>Eukaryota</taxon>
        <taxon>Metazoa</taxon>
        <taxon>Spiralia</taxon>
        <taxon>Gnathifera</taxon>
        <taxon>Rotifera</taxon>
        <taxon>Eurotatoria</taxon>
        <taxon>Bdelloidea</taxon>
        <taxon>Adinetida</taxon>
        <taxon>Adinetidae</taxon>
        <taxon>Adineta</taxon>
    </lineage>
</organism>
<feature type="chain" id="PRO_5032896381" description="receptor protein serine/threonine kinase" evidence="15">
    <location>
        <begin position="18"/>
        <end position="712"/>
    </location>
</feature>
<keyword evidence="9" id="KW-0418">Kinase</keyword>
<keyword evidence="12 14" id="KW-0472">Membrane</keyword>